<feature type="non-terminal residue" evidence="3">
    <location>
        <position position="1"/>
    </location>
</feature>
<feature type="compositionally biased region" description="Polar residues" evidence="1">
    <location>
        <begin position="127"/>
        <end position="137"/>
    </location>
</feature>
<protein>
    <submittedName>
        <fullName evidence="3">Uncharacterized protein</fullName>
    </submittedName>
</protein>
<name>A0A267GRE3_9PLAT</name>
<evidence type="ECO:0000313" key="3">
    <source>
        <dbReference type="EMBL" id="PAA87917.1"/>
    </source>
</evidence>
<evidence type="ECO:0000313" key="4">
    <source>
        <dbReference type="Proteomes" id="UP000215902"/>
    </source>
</evidence>
<keyword evidence="2" id="KW-0472">Membrane</keyword>
<proteinExistence type="predicted"/>
<sequence>LRNNLRLELLSRENLQLQESAISMGGTQSWLACDTAYPTAAPVPGQAPQTSAGQPDGNLLIAVLMFVITIFLLLSLTCIGHCIAIAMRRRKTPAEYSASPAGAAHRNSAAEVRVVVGAGEDNDENAESGSEFGSTDSDATESDIDSVTARAMQLAASRRMSRSPAAAAPAAFDNKGFVQ</sequence>
<dbReference type="Proteomes" id="UP000215902">
    <property type="component" value="Unassembled WGS sequence"/>
</dbReference>
<keyword evidence="2" id="KW-0812">Transmembrane</keyword>
<organism evidence="3 4">
    <name type="scientific">Macrostomum lignano</name>
    <dbReference type="NCBI Taxonomy" id="282301"/>
    <lineage>
        <taxon>Eukaryota</taxon>
        <taxon>Metazoa</taxon>
        <taxon>Spiralia</taxon>
        <taxon>Lophotrochozoa</taxon>
        <taxon>Platyhelminthes</taxon>
        <taxon>Rhabditophora</taxon>
        <taxon>Macrostomorpha</taxon>
        <taxon>Macrostomida</taxon>
        <taxon>Macrostomidae</taxon>
        <taxon>Macrostomum</taxon>
    </lineage>
</organism>
<keyword evidence="4" id="KW-1185">Reference proteome</keyword>
<reference evidence="3 4" key="1">
    <citation type="submission" date="2017-06" db="EMBL/GenBank/DDBJ databases">
        <title>A platform for efficient transgenesis in Macrostomum lignano, a flatworm model organism for stem cell research.</title>
        <authorList>
            <person name="Berezikov E."/>
        </authorList>
    </citation>
    <scope>NUCLEOTIDE SEQUENCE [LARGE SCALE GENOMIC DNA]</scope>
    <source>
        <strain evidence="3">DV1</strain>
        <tissue evidence="3">Whole organism</tissue>
    </source>
</reference>
<evidence type="ECO:0000256" key="2">
    <source>
        <dbReference type="SAM" id="Phobius"/>
    </source>
</evidence>
<feature type="region of interest" description="Disordered" evidence="1">
    <location>
        <begin position="120"/>
        <end position="179"/>
    </location>
</feature>
<accession>A0A267GRE3</accession>
<comment type="caution">
    <text evidence="3">The sequence shown here is derived from an EMBL/GenBank/DDBJ whole genome shotgun (WGS) entry which is preliminary data.</text>
</comment>
<dbReference type="EMBL" id="NIVC01000211">
    <property type="protein sequence ID" value="PAA87917.1"/>
    <property type="molecule type" value="Genomic_DNA"/>
</dbReference>
<feature type="transmembrane region" description="Helical" evidence="2">
    <location>
        <begin position="59"/>
        <end position="86"/>
    </location>
</feature>
<evidence type="ECO:0000256" key="1">
    <source>
        <dbReference type="SAM" id="MobiDB-lite"/>
    </source>
</evidence>
<keyword evidence="2" id="KW-1133">Transmembrane helix</keyword>
<feature type="compositionally biased region" description="Low complexity" evidence="1">
    <location>
        <begin position="155"/>
        <end position="171"/>
    </location>
</feature>
<dbReference type="AlphaFoldDB" id="A0A267GRE3"/>
<gene>
    <name evidence="3" type="ORF">BOX15_Mlig011772g1</name>
</gene>